<evidence type="ECO:0000313" key="2">
    <source>
        <dbReference type="Proteomes" id="UP001472677"/>
    </source>
</evidence>
<organism evidence="1 2">
    <name type="scientific">Hibiscus sabdariffa</name>
    <name type="common">roselle</name>
    <dbReference type="NCBI Taxonomy" id="183260"/>
    <lineage>
        <taxon>Eukaryota</taxon>
        <taxon>Viridiplantae</taxon>
        <taxon>Streptophyta</taxon>
        <taxon>Embryophyta</taxon>
        <taxon>Tracheophyta</taxon>
        <taxon>Spermatophyta</taxon>
        <taxon>Magnoliopsida</taxon>
        <taxon>eudicotyledons</taxon>
        <taxon>Gunneridae</taxon>
        <taxon>Pentapetalae</taxon>
        <taxon>rosids</taxon>
        <taxon>malvids</taxon>
        <taxon>Malvales</taxon>
        <taxon>Malvaceae</taxon>
        <taxon>Malvoideae</taxon>
        <taxon>Hibiscus</taxon>
    </lineage>
</organism>
<comment type="caution">
    <text evidence="1">The sequence shown here is derived from an EMBL/GenBank/DDBJ whole genome shotgun (WGS) entry which is preliminary data.</text>
</comment>
<dbReference type="Gene3D" id="3.60.10.10">
    <property type="entry name" value="Endonuclease/exonuclease/phosphatase"/>
    <property type="match status" value="1"/>
</dbReference>
<dbReference type="InterPro" id="IPR036691">
    <property type="entry name" value="Endo/exonu/phosph_ase_sf"/>
</dbReference>
<protein>
    <submittedName>
        <fullName evidence="1">Uncharacterized protein</fullName>
    </submittedName>
</protein>
<evidence type="ECO:0000313" key="1">
    <source>
        <dbReference type="EMBL" id="KAK8567483.1"/>
    </source>
</evidence>
<sequence>MSRLYVSLDPTVEMKSMKEEPRSASKLRNLSTTWILQLMLAHDLRQPSTSSLKAASEVNGLRRQDTTLIQSDSKTMFVSFHLRELVPAYFKTTAWRRCVIMREVTWNVRGLGTEVKISTIKKLVWEYKMDMIFIQESKKQTVSVEEVWKMWIDDDFDYRMVAADWRSEGLITIILRAI</sequence>
<name>A0ABR2EWW8_9ROSI</name>
<gene>
    <name evidence="1" type="ORF">V6N12_006069</name>
</gene>
<dbReference type="SUPFAM" id="SSF56219">
    <property type="entry name" value="DNase I-like"/>
    <property type="match status" value="1"/>
</dbReference>
<proteinExistence type="predicted"/>
<keyword evidence="2" id="KW-1185">Reference proteome</keyword>
<accession>A0ABR2EWW8</accession>
<dbReference type="EMBL" id="JBBPBM010000009">
    <property type="protein sequence ID" value="KAK8567483.1"/>
    <property type="molecule type" value="Genomic_DNA"/>
</dbReference>
<dbReference type="Proteomes" id="UP001472677">
    <property type="component" value="Unassembled WGS sequence"/>
</dbReference>
<reference evidence="1 2" key="1">
    <citation type="journal article" date="2024" name="G3 (Bethesda)">
        <title>Genome assembly of Hibiscus sabdariffa L. provides insights into metabolisms of medicinal natural products.</title>
        <authorList>
            <person name="Kim T."/>
        </authorList>
    </citation>
    <scope>NUCLEOTIDE SEQUENCE [LARGE SCALE GENOMIC DNA]</scope>
    <source>
        <strain evidence="1">TK-2024</strain>
        <tissue evidence="1">Old leaves</tissue>
    </source>
</reference>